<dbReference type="InterPro" id="IPR027417">
    <property type="entry name" value="P-loop_NTPase"/>
</dbReference>
<dbReference type="GO" id="GO:0003677">
    <property type="term" value="F:DNA binding"/>
    <property type="evidence" value="ECO:0007669"/>
    <property type="project" value="InterPro"/>
</dbReference>
<sequence length="676" mass="78335">MNLYSHLKEFQKNVVDKNLLLIDEVLNQNKPIYGRQVTISPTGSGKTFIMAALIEAGLKNFPSINFIWLTHNKQILIQTQNEIRKSLGNIVTTVYDIEHEINSFMGKVLLFNVQKGISKKSLHWLKKWKSFQDLDRRRSILIIDEADEGMSGKNMDSLTQVLSPILELGFTASFKKKNNEYEYINVSYKDVIEANMLVKEIFYEASDEISRKEIIRRAINQRQFLEEKANLLKEFDKDRFFIPKMLIQAPAKDCEDMARELNSFLQLNDQDFLTQVVIHTQNSRGLDELEDISEVRYIIGDLMVERGWNCPEAYVLLSTKESISKSKGIQLLGRVIRLPKSIPFDEDFDELNRGYVYISGKHSIEESCKNFIHELPVLSPPKEVLQIEIQKNIIIPSIKTFTDRLEKNIEDDSLIGTSELICESIEELSKNCATQLPIVRQGKLKLDKEVSVNSEMNRVGQVEWNVEMAKKCLIDALTYHLPRNYASLIITKYQIKLRESGGLERVAPSAKYLAKLIRESKNIRDISSKLSYKYEAYKWPPFKLILAYPHPQEFKNSLYPKVQLNSEELDFAKILEKICINNNFNWVRNDISNIKIFKGHCPDFIVFNEYKFVFIEFKGKHLLFSDDTKYKNLKGQMTCPYLLVYAEKDTGVHMVKGLDGQIDQPFNELLIKITLT</sequence>
<accession>A0A0W0YU60</accession>
<organism evidence="2 3">
    <name type="scientific">Legionella santicrucis</name>
    <dbReference type="NCBI Taxonomy" id="45074"/>
    <lineage>
        <taxon>Bacteria</taxon>
        <taxon>Pseudomonadati</taxon>
        <taxon>Pseudomonadota</taxon>
        <taxon>Gammaproteobacteria</taxon>
        <taxon>Legionellales</taxon>
        <taxon>Legionellaceae</taxon>
        <taxon>Legionella</taxon>
    </lineage>
</organism>
<dbReference type="InterPro" id="IPR006935">
    <property type="entry name" value="Helicase/UvrB_N"/>
</dbReference>
<keyword evidence="3" id="KW-1185">Reference proteome</keyword>
<evidence type="ECO:0000313" key="2">
    <source>
        <dbReference type="EMBL" id="KTD60356.1"/>
    </source>
</evidence>
<name>A0A0W0YU60_9GAMM</name>
<reference evidence="2 3" key="1">
    <citation type="submission" date="2015-11" db="EMBL/GenBank/DDBJ databases">
        <title>Genomic analysis of 38 Legionella species identifies large and diverse effector repertoires.</title>
        <authorList>
            <person name="Burstein D."/>
            <person name="Amaro F."/>
            <person name="Zusman T."/>
            <person name="Lifshitz Z."/>
            <person name="Cohen O."/>
            <person name="Gilbert J.A."/>
            <person name="Pupko T."/>
            <person name="Shuman H.A."/>
            <person name="Segal G."/>
        </authorList>
    </citation>
    <scope>NUCLEOTIDE SEQUENCE [LARGE SCALE GENOMIC DNA]</scope>
    <source>
        <strain evidence="2 3">SC-63-C7</strain>
    </source>
</reference>
<dbReference type="Gene3D" id="3.40.50.300">
    <property type="entry name" value="P-loop containing nucleotide triphosphate hydrolases"/>
    <property type="match status" value="2"/>
</dbReference>
<proteinExistence type="predicted"/>
<evidence type="ECO:0000259" key="1">
    <source>
        <dbReference type="SMART" id="SM00487"/>
    </source>
</evidence>
<comment type="caution">
    <text evidence="2">The sequence shown here is derived from an EMBL/GenBank/DDBJ whole genome shotgun (WGS) entry which is preliminary data.</text>
</comment>
<feature type="domain" description="Helicase ATP-binding" evidence="1">
    <location>
        <begin position="3"/>
        <end position="204"/>
    </location>
</feature>
<dbReference type="CDD" id="cd18785">
    <property type="entry name" value="SF2_C"/>
    <property type="match status" value="1"/>
</dbReference>
<dbReference type="SMART" id="SM00487">
    <property type="entry name" value="DEXDc"/>
    <property type="match status" value="1"/>
</dbReference>
<dbReference type="SUPFAM" id="SSF52540">
    <property type="entry name" value="P-loop containing nucleoside triphosphate hydrolases"/>
    <property type="match status" value="2"/>
</dbReference>
<evidence type="ECO:0000313" key="3">
    <source>
        <dbReference type="Proteomes" id="UP000054703"/>
    </source>
</evidence>
<dbReference type="AlphaFoldDB" id="A0A0W0YU60"/>
<dbReference type="GO" id="GO:0016787">
    <property type="term" value="F:hydrolase activity"/>
    <property type="evidence" value="ECO:0007669"/>
    <property type="project" value="InterPro"/>
</dbReference>
<protein>
    <submittedName>
        <fullName evidence="2">Type III restriction enzyme, res subunit</fullName>
    </submittedName>
</protein>
<dbReference type="RefSeq" id="WP_058514389.1">
    <property type="nucleotide sequence ID" value="NZ_CAAAIH010000067.1"/>
</dbReference>
<dbReference type="Pfam" id="PF04851">
    <property type="entry name" value="ResIII"/>
    <property type="match status" value="1"/>
</dbReference>
<dbReference type="Proteomes" id="UP000054703">
    <property type="component" value="Unassembled WGS sequence"/>
</dbReference>
<dbReference type="PATRIC" id="fig|45074.5.peg.2279"/>
<dbReference type="EMBL" id="LNYU01000050">
    <property type="protein sequence ID" value="KTD60356.1"/>
    <property type="molecule type" value="Genomic_DNA"/>
</dbReference>
<dbReference type="InterPro" id="IPR014001">
    <property type="entry name" value="Helicase_ATP-bd"/>
</dbReference>
<dbReference type="GO" id="GO:0005524">
    <property type="term" value="F:ATP binding"/>
    <property type="evidence" value="ECO:0007669"/>
    <property type="project" value="InterPro"/>
</dbReference>
<dbReference type="STRING" id="45074.Lsan_2134"/>
<gene>
    <name evidence="2" type="ORF">Lsan_2134</name>
</gene>